<dbReference type="SMART" id="SM00448">
    <property type="entry name" value="REC"/>
    <property type="match status" value="1"/>
</dbReference>
<dbReference type="Gene3D" id="3.40.50.2300">
    <property type="match status" value="1"/>
</dbReference>
<reference evidence="8 9" key="1">
    <citation type="submission" date="2020-02" db="EMBL/GenBank/DDBJ databases">
        <title>Albibacoteraceae fam. nov., the first described family within the subdivision 4 Verrucomicrobia.</title>
        <authorList>
            <person name="Xi F."/>
        </authorList>
    </citation>
    <scope>NUCLEOTIDE SEQUENCE [LARGE SCALE GENOMIC DNA]</scope>
    <source>
        <strain evidence="8 9">CK1056</strain>
    </source>
</reference>
<name>A0A6B2M290_9BACT</name>
<evidence type="ECO:0000256" key="3">
    <source>
        <dbReference type="ARBA" id="ARBA00023125"/>
    </source>
</evidence>
<dbReference type="RefSeq" id="WP_163963990.1">
    <property type="nucleotide sequence ID" value="NZ_JAAGNX010000002.1"/>
</dbReference>
<proteinExistence type="predicted"/>
<evidence type="ECO:0000256" key="4">
    <source>
        <dbReference type="ARBA" id="ARBA00023163"/>
    </source>
</evidence>
<feature type="domain" description="HTH luxR-type" evidence="6">
    <location>
        <begin position="143"/>
        <end position="208"/>
    </location>
</feature>
<accession>A0A6B2M290</accession>
<evidence type="ECO:0000313" key="8">
    <source>
        <dbReference type="EMBL" id="NDV62254.1"/>
    </source>
</evidence>
<dbReference type="InterPro" id="IPR058245">
    <property type="entry name" value="NreC/VraR/RcsB-like_REC"/>
</dbReference>
<keyword evidence="2" id="KW-0805">Transcription regulation</keyword>
<dbReference type="InterPro" id="IPR011006">
    <property type="entry name" value="CheY-like_superfamily"/>
</dbReference>
<gene>
    <name evidence="8" type="ORF">G0Q06_07325</name>
</gene>
<dbReference type="AlphaFoldDB" id="A0A6B2M290"/>
<evidence type="ECO:0000313" key="9">
    <source>
        <dbReference type="Proteomes" id="UP000478417"/>
    </source>
</evidence>
<dbReference type="Proteomes" id="UP000478417">
    <property type="component" value="Unassembled WGS sequence"/>
</dbReference>
<dbReference type="InterPro" id="IPR001789">
    <property type="entry name" value="Sig_transdc_resp-reg_receiver"/>
</dbReference>
<feature type="modified residue" description="4-aspartylphosphate" evidence="5">
    <location>
        <position position="55"/>
    </location>
</feature>
<evidence type="ECO:0000259" key="7">
    <source>
        <dbReference type="PROSITE" id="PS50110"/>
    </source>
</evidence>
<dbReference type="EMBL" id="JAAGNX010000002">
    <property type="protein sequence ID" value="NDV62254.1"/>
    <property type="molecule type" value="Genomic_DNA"/>
</dbReference>
<organism evidence="8 9">
    <name type="scientific">Oceanipulchritudo coccoides</name>
    <dbReference type="NCBI Taxonomy" id="2706888"/>
    <lineage>
        <taxon>Bacteria</taxon>
        <taxon>Pseudomonadati</taxon>
        <taxon>Verrucomicrobiota</taxon>
        <taxon>Opitutia</taxon>
        <taxon>Puniceicoccales</taxon>
        <taxon>Oceanipulchritudinaceae</taxon>
        <taxon>Oceanipulchritudo</taxon>
    </lineage>
</organism>
<keyword evidence="3" id="KW-0238">DNA-binding</keyword>
<keyword evidence="9" id="KW-1185">Reference proteome</keyword>
<protein>
    <submittedName>
        <fullName evidence="8">Response regulator transcription factor</fullName>
    </submittedName>
</protein>
<dbReference type="CDD" id="cd17535">
    <property type="entry name" value="REC_NarL-like"/>
    <property type="match status" value="1"/>
</dbReference>
<dbReference type="GO" id="GO:0000160">
    <property type="term" value="P:phosphorelay signal transduction system"/>
    <property type="evidence" value="ECO:0007669"/>
    <property type="project" value="InterPro"/>
</dbReference>
<dbReference type="InterPro" id="IPR016032">
    <property type="entry name" value="Sig_transdc_resp-reg_C-effctor"/>
</dbReference>
<dbReference type="SUPFAM" id="SSF46894">
    <property type="entry name" value="C-terminal effector domain of the bipartite response regulators"/>
    <property type="match status" value="1"/>
</dbReference>
<dbReference type="SUPFAM" id="SSF52172">
    <property type="entry name" value="CheY-like"/>
    <property type="match status" value="1"/>
</dbReference>
<keyword evidence="1 5" id="KW-0597">Phosphoprotein</keyword>
<dbReference type="PANTHER" id="PTHR43214:SF41">
    <property type="entry name" value="NITRATE_NITRITE RESPONSE REGULATOR PROTEIN NARP"/>
    <property type="match status" value="1"/>
</dbReference>
<dbReference type="Pfam" id="PF00196">
    <property type="entry name" value="GerE"/>
    <property type="match status" value="1"/>
</dbReference>
<dbReference type="PROSITE" id="PS50043">
    <property type="entry name" value="HTH_LUXR_2"/>
    <property type="match status" value="1"/>
</dbReference>
<keyword evidence="4" id="KW-0804">Transcription</keyword>
<dbReference type="PANTHER" id="PTHR43214">
    <property type="entry name" value="TWO-COMPONENT RESPONSE REGULATOR"/>
    <property type="match status" value="1"/>
</dbReference>
<dbReference type="GO" id="GO:0003677">
    <property type="term" value="F:DNA binding"/>
    <property type="evidence" value="ECO:0007669"/>
    <property type="project" value="UniProtKB-KW"/>
</dbReference>
<dbReference type="SMART" id="SM00421">
    <property type="entry name" value="HTH_LUXR"/>
    <property type="match status" value="1"/>
</dbReference>
<evidence type="ECO:0000256" key="5">
    <source>
        <dbReference type="PROSITE-ProRule" id="PRU00169"/>
    </source>
</evidence>
<dbReference type="InterPro" id="IPR000792">
    <property type="entry name" value="Tscrpt_reg_LuxR_C"/>
</dbReference>
<dbReference type="PRINTS" id="PR00038">
    <property type="entry name" value="HTHLUXR"/>
</dbReference>
<evidence type="ECO:0000259" key="6">
    <source>
        <dbReference type="PROSITE" id="PS50043"/>
    </source>
</evidence>
<sequence>MMKKVYVIEDQTILRQLVCRLVEELPECELAGQSGDGLEGYDACREIKPDLVIVDIMVPSLNGLEIVRQLRKDLPRVKLIIFSAYSSRERVQSAMKAGVNGIIHKNASIDELEEGIKRVLNNESFMSSQILETLRDLMLNPHVTDSMEKLTTRERELLQLIAEGNTTKEIAAKLNISVKTADTHRTNVMNKLDIHDIAGLTRFAIQNGIVEA</sequence>
<feature type="domain" description="Response regulatory" evidence="7">
    <location>
        <begin position="4"/>
        <end position="120"/>
    </location>
</feature>
<dbReference type="PROSITE" id="PS50110">
    <property type="entry name" value="RESPONSE_REGULATORY"/>
    <property type="match status" value="1"/>
</dbReference>
<dbReference type="Pfam" id="PF00072">
    <property type="entry name" value="Response_reg"/>
    <property type="match status" value="1"/>
</dbReference>
<evidence type="ECO:0000256" key="1">
    <source>
        <dbReference type="ARBA" id="ARBA00022553"/>
    </source>
</evidence>
<dbReference type="CDD" id="cd06170">
    <property type="entry name" value="LuxR_C_like"/>
    <property type="match status" value="1"/>
</dbReference>
<comment type="caution">
    <text evidence="8">The sequence shown here is derived from an EMBL/GenBank/DDBJ whole genome shotgun (WGS) entry which is preliminary data.</text>
</comment>
<dbReference type="GO" id="GO:0006355">
    <property type="term" value="P:regulation of DNA-templated transcription"/>
    <property type="evidence" value="ECO:0007669"/>
    <property type="project" value="InterPro"/>
</dbReference>
<evidence type="ECO:0000256" key="2">
    <source>
        <dbReference type="ARBA" id="ARBA00023015"/>
    </source>
</evidence>
<dbReference type="InterPro" id="IPR039420">
    <property type="entry name" value="WalR-like"/>
</dbReference>